<name>A0AAU0F1J0_9FLAO</name>
<keyword evidence="2" id="KW-1185">Reference proteome</keyword>
<dbReference type="EMBL" id="CP136426">
    <property type="protein sequence ID" value="WOC51945.1"/>
    <property type="molecule type" value="Genomic_DNA"/>
</dbReference>
<dbReference type="AlphaFoldDB" id="A0AAU0F1J0"/>
<reference evidence="1" key="1">
    <citation type="submission" date="2023-10" db="EMBL/GenBank/DDBJ databases">
        <title>Characterization and whole genome sequencing of a novel strain of Bergeyella porcorum QD2021 isolated from pig.</title>
        <authorList>
            <person name="Liu G."/>
            <person name="Chen C."/>
            <person name="Han X."/>
        </authorList>
    </citation>
    <scope>NUCLEOTIDE SEQUENCE</scope>
    <source>
        <strain evidence="1">QD2021</strain>
    </source>
</reference>
<dbReference type="Gene3D" id="3.20.20.70">
    <property type="entry name" value="Aldolase class I"/>
    <property type="match status" value="1"/>
</dbReference>
<dbReference type="Proteomes" id="UP001432059">
    <property type="component" value="Chromosome"/>
</dbReference>
<gene>
    <name evidence="1" type="ORF">BPO_1298</name>
</gene>
<accession>A0AAU0F1J0</accession>
<proteinExistence type="predicted"/>
<sequence>MNAKENGISRVCLGAAWRNVKDGPEFEQVLDMVREVTKMDMGSLLYAGNAHRKPSQTTRRSRSLCL</sequence>
<organism evidence="1 2">
    <name type="scientific">Bergeyella porcorum</name>
    <dbReference type="NCBI Taxonomy" id="1735111"/>
    <lineage>
        <taxon>Bacteria</taxon>
        <taxon>Pseudomonadati</taxon>
        <taxon>Bacteroidota</taxon>
        <taxon>Flavobacteriia</taxon>
        <taxon>Flavobacteriales</taxon>
        <taxon>Weeksellaceae</taxon>
        <taxon>Bergeyella</taxon>
    </lineage>
</organism>
<dbReference type="KEGG" id="bpor:BPO_1298"/>
<dbReference type="InterPro" id="IPR013785">
    <property type="entry name" value="Aldolase_TIM"/>
</dbReference>
<protein>
    <submittedName>
        <fullName evidence="1">Uncharacterized protein</fullName>
    </submittedName>
</protein>
<evidence type="ECO:0000313" key="1">
    <source>
        <dbReference type="EMBL" id="WOC51945.1"/>
    </source>
</evidence>
<evidence type="ECO:0000313" key="2">
    <source>
        <dbReference type="Proteomes" id="UP001432059"/>
    </source>
</evidence>